<accession>A0A7X1CQK8</accession>
<name>A0A7X1CQK8_9LIST</name>
<organism evidence="1 2">
    <name type="scientific">Listeria grandensis</name>
    <dbReference type="NCBI Taxonomy" id="1494963"/>
    <lineage>
        <taxon>Bacteria</taxon>
        <taxon>Bacillati</taxon>
        <taxon>Bacillota</taxon>
        <taxon>Bacilli</taxon>
        <taxon>Bacillales</taxon>
        <taxon>Listeriaceae</taxon>
        <taxon>Listeria</taxon>
    </lineage>
</organism>
<sequence length="65" mass="7242">MTEKQIIVSELNQVLNRAGKQLSNKIVKSGADLDSTILKIEKLAETLKGYSEDIDKAVKREALKK</sequence>
<dbReference type="EMBL" id="JAARWN010000014">
    <property type="protein sequence ID" value="MBC1937150.1"/>
    <property type="molecule type" value="Genomic_DNA"/>
</dbReference>
<proteinExistence type="predicted"/>
<evidence type="ECO:0000313" key="1">
    <source>
        <dbReference type="EMBL" id="MBC1937150.1"/>
    </source>
</evidence>
<evidence type="ECO:0000313" key="2">
    <source>
        <dbReference type="Proteomes" id="UP000535908"/>
    </source>
</evidence>
<reference evidence="1 2" key="1">
    <citation type="submission" date="2020-03" db="EMBL/GenBank/DDBJ databases">
        <title>Soil Listeria distribution.</title>
        <authorList>
            <person name="Liao J."/>
            <person name="Wiedmann M."/>
        </authorList>
    </citation>
    <scope>NUCLEOTIDE SEQUENCE [LARGE SCALE GENOMIC DNA]</scope>
    <source>
        <strain evidence="1 2">FSL L7-0741</strain>
    </source>
</reference>
<dbReference type="AlphaFoldDB" id="A0A7X1CQK8"/>
<gene>
    <name evidence="1" type="ORF">HCA69_12285</name>
</gene>
<protein>
    <submittedName>
        <fullName evidence="1">Uncharacterized protein</fullName>
    </submittedName>
</protein>
<dbReference type="RefSeq" id="WP_185526669.1">
    <property type="nucleotide sequence ID" value="NZ_JAARWN010000014.1"/>
</dbReference>
<comment type="caution">
    <text evidence="1">The sequence shown here is derived from an EMBL/GenBank/DDBJ whole genome shotgun (WGS) entry which is preliminary data.</text>
</comment>
<dbReference type="Proteomes" id="UP000535908">
    <property type="component" value="Unassembled WGS sequence"/>
</dbReference>